<feature type="transmembrane region" description="Helical" evidence="8">
    <location>
        <begin position="142"/>
        <end position="159"/>
    </location>
</feature>
<keyword evidence="5 8" id="KW-0812">Transmembrane</keyword>
<dbReference type="PANTHER" id="PTHR33908">
    <property type="entry name" value="MANNOSYLTRANSFERASE YKCB-RELATED"/>
    <property type="match status" value="1"/>
</dbReference>
<organism evidence="10 11">
    <name type="scientific">Paludisphaera mucosa</name>
    <dbReference type="NCBI Taxonomy" id="3030827"/>
    <lineage>
        <taxon>Bacteria</taxon>
        <taxon>Pseudomonadati</taxon>
        <taxon>Planctomycetota</taxon>
        <taxon>Planctomycetia</taxon>
        <taxon>Isosphaerales</taxon>
        <taxon>Isosphaeraceae</taxon>
        <taxon>Paludisphaera</taxon>
    </lineage>
</organism>
<keyword evidence="11" id="KW-1185">Reference proteome</keyword>
<comment type="subcellular location">
    <subcellularLocation>
        <location evidence="1">Cell membrane</location>
        <topology evidence="1">Multi-pass membrane protein</topology>
    </subcellularLocation>
</comment>
<feature type="transmembrane region" description="Helical" evidence="8">
    <location>
        <begin position="329"/>
        <end position="352"/>
    </location>
</feature>
<feature type="transmembrane region" description="Helical" evidence="8">
    <location>
        <begin position="171"/>
        <end position="188"/>
    </location>
</feature>
<feature type="transmembrane region" description="Helical" evidence="8">
    <location>
        <begin position="95"/>
        <end position="113"/>
    </location>
</feature>
<dbReference type="InterPro" id="IPR050297">
    <property type="entry name" value="LipidA_mod_glycosyltrf_83"/>
</dbReference>
<evidence type="ECO:0000256" key="4">
    <source>
        <dbReference type="ARBA" id="ARBA00022679"/>
    </source>
</evidence>
<evidence type="ECO:0000256" key="1">
    <source>
        <dbReference type="ARBA" id="ARBA00004651"/>
    </source>
</evidence>
<evidence type="ECO:0000256" key="3">
    <source>
        <dbReference type="ARBA" id="ARBA00022676"/>
    </source>
</evidence>
<feature type="transmembrane region" description="Helical" evidence="8">
    <location>
        <begin position="216"/>
        <end position="238"/>
    </location>
</feature>
<proteinExistence type="predicted"/>
<dbReference type="InterPro" id="IPR003342">
    <property type="entry name" value="ArnT-like_N"/>
</dbReference>
<feature type="domain" description="ArnT-like N-terminal" evidence="9">
    <location>
        <begin position="90"/>
        <end position="216"/>
    </location>
</feature>
<evidence type="ECO:0000256" key="5">
    <source>
        <dbReference type="ARBA" id="ARBA00022692"/>
    </source>
</evidence>
<dbReference type="RefSeq" id="WP_277862591.1">
    <property type="nucleotide sequence ID" value="NZ_JARRAG010000002.1"/>
</dbReference>
<name>A0ABT6FFE6_9BACT</name>
<dbReference type="EMBL" id="JARRAG010000002">
    <property type="protein sequence ID" value="MDG3006291.1"/>
    <property type="molecule type" value="Genomic_DNA"/>
</dbReference>
<evidence type="ECO:0000256" key="8">
    <source>
        <dbReference type="SAM" id="Phobius"/>
    </source>
</evidence>
<feature type="transmembrane region" description="Helical" evidence="8">
    <location>
        <begin position="193"/>
        <end position="210"/>
    </location>
</feature>
<evidence type="ECO:0000256" key="6">
    <source>
        <dbReference type="ARBA" id="ARBA00022989"/>
    </source>
</evidence>
<gene>
    <name evidence="10" type="ORF">PZE19_21180</name>
</gene>
<dbReference type="PANTHER" id="PTHR33908:SF11">
    <property type="entry name" value="MEMBRANE PROTEIN"/>
    <property type="match status" value="1"/>
</dbReference>
<evidence type="ECO:0000313" key="11">
    <source>
        <dbReference type="Proteomes" id="UP001216907"/>
    </source>
</evidence>
<evidence type="ECO:0000256" key="7">
    <source>
        <dbReference type="ARBA" id="ARBA00023136"/>
    </source>
</evidence>
<evidence type="ECO:0000256" key="2">
    <source>
        <dbReference type="ARBA" id="ARBA00022475"/>
    </source>
</evidence>
<dbReference type="Pfam" id="PF02366">
    <property type="entry name" value="PMT"/>
    <property type="match status" value="1"/>
</dbReference>
<accession>A0ABT6FFE6</accession>
<keyword evidence="4" id="KW-0808">Transferase</keyword>
<sequence length="420" mass="45241">MFGWNLGDVPFVDEYAYITQSYYADLLFEGRTNDPAWLDFPAYDLVPLPKYLIGLALRAAGERRPGPEAARAWYGDTSNRYGPPRVLTVSRAPSIVLGAIGCVALAVIGGLAFDLRVGLVAAVLLMLNPLYALHAHRAMSEAPCEAFLMVALALALAAWKRALAPETGWRLMLWLPATGLATALAVLAKFNGLLTLMTLGVWVGLAWAIPRGGPWGWVRFASGALVAVVAAGAGFIALNPYMTARPAPPLRPEAQQIAEMGAWARFRLLIDHRRTMSASQQQAFAHNALTTPLERAKVVAAQGFGRFGPLGPRKSDSTRRYDFEQDWGAFGWLPLCLAGLGYALAIGLVQFHRREPPAAWAAAAWAVVSLVVVASYLPMAWDRYQLPIQAPFTLLAASALVAIGDALGRLVGLKSKVGPT</sequence>
<keyword evidence="7 8" id="KW-0472">Membrane</keyword>
<dbReference type="Proteomes" id="UP001216907">
    <property type="component" value="Unassembled WGS sequence"/>
</dbReference>
<comment type="caution">
    <text evidence="10">The sequence shown here is derived from an EMBL/GenBank/DDBJ whole genome shotgun (WGS) entry which is preliminary data.</text>
</comment>
<evidence type="ECO:0000313" key="10">
    <source>
        <dbReference type="EMBL" id="MDG3006291.1"/>
    </source>
</evidence>
<keyword evidence="6 8" id="KW-1133">Transmembrane helix</keyword>
<feature type="transmembrane region" description="Helical" evidence="8">
    <location>
        <begin position="358"/>
        <end position="380"/>
    </location>
</feature>
<keyword evidence="2" id="KW-1003">Cell membrane</keyword>
<feature type="transmembrane region" description="Helical" evidence="8">
    <location>
        <begin position="392"/>
        <end position="411"/>
    </location>
</feature>
<keyword evidence="3" id="KW-0328">Glycosyltransferase</keyword>
<protein>
    <submittedName>
        <fullName evidence="10">Phospholipid carrier-dependent glycosyltransferase</fullName>
    </submittedName>
</protein>
<evidence type="ECO:0000259" key="9">
    <source>
        <dbReference type="Pfam" id="PF02366"/>
    </source>
</evidence>
<reference evidence="10 11" key="1">
    <citation type="submission" date="2023-03" db="EMBL/GenBank/DDBJ databases">
        <title>Paludisphaera mucosa sp. nov. a novel planctomycete from northern fen.</title>
        <authorList>
            <person name="Ivanova A."/>
        </authorList>
    </citation>
    <scope>NUCLEOTIDE SEQUENCE [LARGE SCALE GENOMIC DNA]</scope>
    <source>
        <strain evidence="10 11">Pla2</strain>
    </source>
</reference>